<keyword evidence="3" id="KW-1185">Reference proteome</keyword>
<accession>A0ABQ0SIP6</accession>
<dbReference type="InterPro" id="IPR009956">
    <property type="entry name" value="Post-segregation_anti-tox_CcdA"/>
</dbReference>
<dbReference type="RefSeq" id="WP_003619000.1">
    <property type="nucleotide sequence ID" value="NZ_BJNN01000160.1"/>
</dbReference>
<proteinExistence type="predicted"/>
<reference evidence="2 3" key="1">
    <citation type="submission" date="2019-06" db="EMBL/GenBank/DDBJ databases">
        <title>Whole genome shotgun sequence of Komagataeibacter hansenii NBRC 14820.</title>
        <authorList>
            <person name="Hosoyama A."/>
            <person name="Uohara A."/>
            <person name="Ohji S."/>
            <person name="Ichikawa N."/>
        </authorList>
    </citation>
    <scope>NUCLEOTIDE SEQUENCE [LARGE SCALE GENOMIC DNA]</scope>
    <source>
        <strain evidence="2 3">NBRC 14820</strain>
    </source>
</reference>
<dbReference type="EMBL" id="BJNN01000160">
    <property type="protein sequence ID" value="GEC65048.1"/>
    <property type="molecule type" value="Genomic_DNA"/>
</dbReference>
<sequence>MVATFTRTTHYDRTAPRRPVNLSLNADLLAQVRQVTPNLSATVETLLGDYLHAAREKREDEQRQLDSVIDVVNALHARHGFLSDEFSTL</sequence>
<evidence type="ECO:0000313" key="3">
    <source>
        <dbReference type="Proteomes" id="UP000319478"/>
    </source>
</evidence>
<comment type="caution">
    <text evidence="2">The sequence shown here is derived from an EMBL/GenBank/DDBJ whole genome shotgun (WGS) entry which is preliminary data.</text>
</comment>
<keyword evidence="1" id="KW-1277">Toxin-antitoxin system</keyword>
<dbReference type="Pfam" id="PF07362">
    <property type="entry name" value="CcdA"/>
    <property type="match status" value="1"/>
</dbReference>
<dbReference type="Proteomes" id="UP000319478">
    <property type="component" value="Unassembled WGS sequence"/>
</dbReference>
<protein>
    <submittedName>
        <fullName evidence="2">CcdB antidote-like protein</fullName>
    </submittedName>
</protein>
<evidence type="ECO:0000313" key="2">
    <source>
        <dbReference type="EMBL" id="GEC65048.1"/>
    </source>
</evidence>
<evidence type="ECO:0000256" key="1">
    <source>
        <dbReference type="ARBA" id="ARBA00022649"/>
    </source>
</evidence>
<organism evidence="2 3">
    <name type="scientific">Novacetimonas hansenii</name>
    <name type="common">Komagataeibacter hansenii</name>
    <dbReference type="NCBI Taxonomy" id="436"/>
    <lineage>
        <taxon>Bacteria</taxon>
        <taxon>Pseudomonadati</taxon>
        <taxon>Pseudomonadota</taxon>
        <taxon>Alphaproteobacteria</taxon>
        <taxon>Acetobacterales</taxon>
        <taxon>Acetobacteraceae</taxon>
        <taxon>Novacetimonas</taxon>
    </lineage>
</organism>
<gene>
    <name evidence="2" type="ORF">GHA01_28970</name>
</gene>
<name>A0ABQ0SIP6_NOVHA</name>